<comment type="similarity">
    <text evidence="1">Belongs to the short-chain dehydrogenases/reductases (SDR) family.</text>
</comment>
<dbReference type="PROSITE" id="PS00061">
    <property type="entry name" value="ADH_SHORT"/>
    <property type="match status" value="1"/>
</dbReference>
<evidence type="ECO:0000313" key="5">
    <source>
        <dbReference type="Proteomes" id="UP001139451"/>
    </source>
</evidence>
<dbReference type="NCBIfam" id="NF005559">
    <property type="entry name" value="PRK07231.1"/>
    <property type="match status" value="1"/>
</dbReference>
<dbReference type="Pfam" id="PF13561">
    <property type="entry name" value="adh_short_C2"/>
    <property type="match status" value="1"/>
</dbReference>
<dbReference type="FunFam" id="3.40.50.720:FF:000084">
    <property type="entry name" value="Short-chain dehydrogenase reductase"/>
    <property type="match status" value="1"/>
</dbReference>
<dbReference type="Gene3D" id="3.40.50.720">
    <property type="entry name" value="NAD(P)-binding Rossmann-like Domain"/>
    <property type="match status" value="1"/>
</dbReference>
<keyword evidence="5" id="KW-1185">Reference proteome</keyword>
<gene>
    <name evidence="4" type="ORF">M9978_09000</name>
</gene>
<dbReference type="SUPFAM" id="SSF51735">
    <property type="entry name" value="NAD(P)-binding Rossmann-fold domains"/>
    <property type="match status" value="1"/>
</dbReference>
<dbReference type="Proteomes" id="UP001139451">
    <property type="component" value="Unassembled WGS sequence"/>
</dbReference>
<dbReference type="InterPro" id="IPR036291">
    <property type="entry name" value="NAD(P)-bd_dom_sf"/>
</dbReference>
<evidence type="ECO:0000313" key="4">
    <source>
        <dbReference type="EMBL" id="MCP3730563.1"/>
    </source>
</evidence>
<dbReference type="PANTHER" id="PTHR43669:SF8">
    <property type="entry name" value="SHORT-CHAIN TYPE DEHYDROGENASE_REDUCTASE-RELATED"/>
    <property type="match status" value="1"/>
</dbReference>
<dbReference type="PRINTS" id="PR00080">
    <property type="entry name" value="SDRFAMILY"/>
</dbReference>
<accession>A0A9X2HNG6</accession>
<organism evidence="4 5">
    <name type="scientific">Sphingomonas tagetis</name>
    <dbReference type="NCBI Taxonomy" id="2949092"/>
    <lineage>
        <taxon>Bacteria</taxon>
        <taxon>Pseudomonadati</taxon>
        <taxon>Pseudomonadota</taxon>
        <taxon>Alphaproteobacteria</taxon>
        <taxon>Sphingomonadales</taxon>
        <taxon>Sphingomonadaceae</taxon>
        <taxon>Sphingomonas</taxon>
    </lineage>
</organism>
<feature type="domain" description="Ketoreductase" evidence="3">
    <location>
        <begin position="11"/>
        <end position="190"/>
    </location>
</feature>
<dbReference type="InterPro" id="IPR020904">
    <property type="entry name" value="Sc_DH/Rdtase_CS"/>
</dbReference>
<dbReference type="GO" id="GO:0016491">
    <property type="term" value="F:oxidoreductase activity"/>
    <property type="evidence" value="ECO:0007669"/>
    <property type="project" value="UniProtKB-KW"/>
</dbReference>
<dbReference type="SMART" id="SM00822">
    <property type="entry name" value="PKS_KR"/>
    <property type="match status" value="1"/>
</dbReference>
<protein>
    <submittedName>
        <fullName evidence="4">SDR family oxidoreductase</fullName>
    </submittedName>
</protein>
<proteinExistence type="inferred from homology"/>
<name>A0A9X2HNG6_9SPHN</name>
<dbReference type="PANTHER" id="PTHR43669">
    <property type="entry name" value="5-KETO-D-GLUCONATE 5-REDUCTASE"/>
    <property type="match status" value="1"/>
</dbReference>
<dbReference type="AlphaFoldDB" id="A0A9X2HNG6"/>
<reference evidence="4" key="1">
    <citation type="submission" date="2022-05" db="EMBL/GenBank/DDBJ databases">
        <title>Sphingomonas sp. strain MG17 Genome sequencing and assembly.</title>
        <authorList>
            <person name="Kim I."/>
        </authorList>
    </citation>
    <scope>NUCLEOTIDE SEQUENCE</scope>
    <source>
        <strain evidence="4">MG17</strain>
    </source>
</reference>
<comment type="caution">
    <text evidence="4">The sequence shown here is derived from an EMBL/GenBank/DDBJ whole genome shotgun (WGS) entry which is preliminary data.</text>
</comment>
<sequence>MTVNETMLAGRKAIVTGAGKGIGEAIARQFAAAGAEIVLAARTGGDLERVAADIRAEGGTAHCVSADMGDVGQVTALVEQAAALMGGVDIVVSNAAATGNAPILDLSVDEWNAVQQVNVTGTLALLKAAFPHLSAHPAGTALIISSIRGLSGTPGTGAYGASKAALNHLTRTLAAEWGAAGIRVNAILPGPVFTPLMEESARINPKIREAYENCSPVAGWCLPEDIARPALFLVSDAARKISGNLMIIDGGLTAINQDCLLLAD</sequence>
<dbReference type="InterPro" id="IPR002347">
    <property type="entry name" value="SDR_fam"/>
</dbReference>
<dbReference type="EMBL" id="JAMLDX010000005">
    <property type="protein sequence ID" value="MCP3730563.1"/>
    <property type="molecule type" value="Genomic_DNA"/>
</dbReference>
<dbReference type="PRINTS" id="PR00081">
    <property type="entry name" value="GDHRDH"/>
</dbReference>
<evidence type="ECO:0000256" key="2">
    <source>
        <dbReference type="ARBA" id="ARBA00023002"/>
    </source>
</evidence>
<dbReference type="CDD" id="cd05233">
    <property type="entry name" value="SDR_c"/>
    <property type="match status" value="1"/>
</dbReference>
<dbReference type="InterPro" id="IPR057326">
    <property type="entry name" value="KR_dom"/>
</dbReference>
<keyword evidence="2" id="KW-0560">Oxidoreductase</keyword>
<evidence type="ECO:0000256" key="1">
    <source>
        <dbReference type="ARBA" id="ARBA00006484"/>
    </source>
</evidence>
<evidence type="ECO:0000259" key="3">
    <source>
        <dbReference type="SMART" id="SM00822"/>
    </source>
</evidence>
<dbReference type="RefSeq" id="WP_254292690.1">
    <property type="nucleotide sequence ID" value="NZ_JAMLDX010000005.1"/>
</dbReference>